<evidence type="ECO:0000256" key="5">
    <source>
        <dbReference type="ARBA" id="ARBA00023163"/>
    </source>
</evidence>
<dbReference type="InterPro" id="IPR001680">
    <property type="entry name" value="WD40_rpt"/>
</dbReference>
<dbReference type="InterPro" id="IPR015943">
    <property type="entry name" value="WD40/YVTN_repeat-like_dom_sf"/>
</dbReference>
<keyword evidence="7" id="KW-1185">Reference proteome</keyword>
<evidence type="ECO:0000313" key="7">
    <source>
        <dbReference type="Proteomes" id="UP000054630"/>
    </source>
</evidence>
<evidence type="ECO:0000256" key="2">
    <source>
        <dbReference type="ARBA" id="ARBA00022574"/>
    </source>
</evidence>
<keyword evidence="5" id="KW-0804">Transcription</keyword>
<reference evidence="6 7" key="1">
    <citation type="submission" date="2015-01" db="EMBL/GenBank/DDBJ databases">
        <title>Evolution of Trichinella species and genotypes.</title>
        <authorList>
            <person name="Korhonen P.K."/>
            <person name="Edoardo P."/>
            <person name="Giuseppe L.R."/>
            <person name="Gasser R.B."/>
        </authorList>
    </citation>
    <scope>NUCLEOTIDE SEQUENCE [LARGE SCALE GENOMIC DNA]</scope>
    <source>
        <strain evidence="6">ISS37</strain>
    </source>
</reference>
<keyword evidence="4" id="KW-0805">Transcription regulation</keyword>
<dbReference type="AlphaFoldDB" id="A0A0V0RTK3"/>
<dbReference type="SUPFAM" id="SSF50978">
    <property type="entry name" value="WD40 repeat-like"/>
    <property type="match status" value="1"/>
</dbReference>
<dbReference type="Gene3D" id="2.130.10.10">
    <property type="entry name" value="YVTN repeat-like/Quinoprotein amine dehydrogenase"/>
    <property type="match status" value="1"/>
</dbReference>
<evidence type="ECO:0000256" key="1">
    <source>
        <dbReference type="ARBA" id="ARBA00008075"/>
    </source>
</evidence>
<comment type="caution">
    <text evidence="6">The sequence shown here is derived from an EMBL/GenBank/DDBJ whole genome shotgun (WGS) entry which is preliminary data.</text>
</comment>
<dbReference type="PANTHER" id="PTHR10253">
    <property type="entry name" value="POLYCOMB PROTEIN"/>
    <property type="match status" value="1"/>
</dbReference>
<accession>A0A0V0RTK3</accession>
<sequence length="373" mass="42074">MRPKRTIELPASAVRNESKRKVNVFPANNIHEEDFVLDYKNLEGDISVAFCPQEENRNPVFVITSGCKLFIYNWGYTKPIAVFGYMLPEEVLRCCTWVNGSNPHCSCIVAGGQLGRVYIIRANDESMLTVFAHNGEIRDMTALPEKVGAFVTASADRTMKLISARTGRCLRVFEPLLQSFDEIISAELSLRTGWVIFGGSSKSVNFMWNWGEECGISVEERRKPPVVSNPCVLISDLHKDVIKRIRWFGNLIASLSKDGVLQVWLPEIIEIDHSLKYYVINPRPICCMNDSFMDNVTFTHFAVHAGKSVLAAANSQKIISIWTLKIVKGKKLPQLLWTRTVEKEVMSLEFDTCGNFLIAGMKPSSFIGWRLSL</sequence>
<evidence type="ECO:0000256" key="4">
    <source>
        <dbReference type="ARBA" id="ARBA00023015"/>
    </source>
</evidence>
<dbReference type="EMBL" id="JYDL01000082">
    <property type="protein sequence ID" value="KRX17821.1"/>
    <property type="molecule type" value="Genomic_DNA"/>
</dbReference>
<protein>
    <submittedName>
        <fullName evidence="6">Polycomb group protein FERTILIZATION-INDEPENDENT ENDOSPERM</fullName>
    </submittedName>
</protein>
<evidence type="ECO:0000256" key="3">
    <source>
        <dbReference type="ARBA" id="ARBA00022737"/>
    </source>
</evidence>
<keyword evidence="2" id="KW-0853">WD repeat</keyword>
<proteinExistence type="inferred from homology"/>
<dbReference type="InterPro" id="IPR051243">
    <property type="entry name" value="PcG_WD-repeat"/>
</dbReference>
<dbReference type="SMART" id="SM00320">
    <property type="entry name" value="WD40"/>
    <property type="match status" value="2"/>
</dbReference>
<dbReference type="Proteomes" id="UP000054630">
    <property type="component" value="Unassembled WGS sequence"/>
</dbReference>
<organism evidence="6 7">
    <name type="scientific">Trichinella nelsoni</name>
    <dbReference type="NCBI Taxonomy" id="6336"/>
    <lineage>
        <taxon>Eukaryota</taxon>
        <taxon>Metazoa</taxon>
        <taxon>Ecdysozoa</taxon>
        <taxon>Nematoda</taxon>
        <taxon>Enoplea</taxon>
        <taxon>Dorylaimia</taxon>
        <taxon>Trichinellida</taxon>
        <taxon>Trichinellidae</taxon>
        <taxon>Trichinella</taxon>
    </lineage>
</organism>
<keyword evidence="3" id="KW-0677">Repeat</keyword>
<dbReference type="OrthoDB" id="538223at2759"/>
<dbReference type="STRING" id="6336.A0A0V0RTK3"/>
<evidence type="ECO:0000313" key="6">
    <source>
        <dbReference type="EMBL" id="KRX17821.1"/>
    </source>
</evidence>
<gene>
    <name evidence="6" type="primary">FIE</name>
    <name evidence="6" type="ORF">T07_896</name>
</gene>
<dbReference type="InterPro" id="IPR036322">
    <property type="entry name" value="WD40_repeat_dom_sf"/>
</dbReference>
<name>A0A0V0RTK3_9BILA</name>
<comment type="similarity">
    <text evidence="1">Belongs to the WD repeat ESC family.</text>
</comment>